<comment type="caution">
    <text evidence="12">The sequence shown here is derived from an EMBL/GenBank/DDBJ whole genome shotgun (WGS) entry which is preliminary data.</text>
</comment>
<evidence type="ECO:0000256" key="10">
    <source>
        <dbReference type="SAM" id="Phobius"/>
    </source>
</evidence>
<dbReference type="SMART" id="SM01381">
    <property type="entry name" value="7TM_GPCR_Srsx"/>
    <property type="match status" value="1"/>
</dbReference>
<organism evidence="12 13">
    <name type="scientific">Schistosoma japonicum</name>
    <name type="common">Blood fluke</name>
    <dbReference type="NCBI Taxonomy" id="6182"/>
    <lineage>
        <taxon>Eukaryota</taxon>
        <taxon>Metazoa</taxon>
        <taxon>Spiralia</taxon>
        <taxon>Lophotrochozoa</taxon>
        <taxon>Platyhelminthes</taxon>
        <taxon>Trematoda</taxon>
        <taxon>Digenea</taxon>
        <taxon>Strigeidida</taxon>
        <taxon>Schistosomatoidea</taxon>
        <taxon>Schistosomatidae</taxon>
        <taxon>Schistosoma</taxon>
    </lineage>
</organism>
<comment type="similarity">
    <text evidence="9">Belongs to the G-protein coupled receptor 1 family.</text>
</comment>
<dbReference type="PANTHER" id="PTHR24248">
    <property type="entry name" value="ADRENERGIC RECEPTOR-RELATED G-PROTEIN COUPLED RECEPTOR"/>
    <property type="match status" value="1"/>
</dbReference>
<evidence type="ECO:0000256" key="2">
    <source>
        <dbReference type="ARBA" id="ARBA00022475"/>
    </source>
</evidence>
<evidence type="ECO:0000256" key="8">
    <source>
        <dbReference type="ARBA" id="ARBA00023224"/>
    </source>
</evidence>
<dbReference type="EMBL" id="SKCS01000082">
    <property type="protein sequence ID" value="TNN18217.1"/>
    <property type="molecule type" value="Genomic_DNA"/>
</dbReference>
<feature type="transmembrane region" description="Helical" evidence="10">
    <location>
        <begin position="78"/>
        <end position="99"/>
    </location>
</feature>
<evidence type="ECO:0000256" key="4">
    <source>
        <dbReference type="ARBA" id="ARBA00022989"/>
    </source>
</evidence>
<evidence type="ECO:0000256" key="7">
    <source>
        <dbReference type="ARBA" id="ARBA00023170"/>
    </source>
</evidence>
<feature type="domain" description="G-protein coupled receptors family 1 profile" evidence="11">
    <location>
        <begin position="58"/>
        <end position="460"/>
    </location>
</feature>
<accession>A0A4Z2DP87</accession>
<evidence type="ECO:0000256" key="1">
    <source>
        <dbReference type="ARBA" id="ARBA00004651"/>
    </source>
</evidence>
<dbReference type="InterPro" id="IPR000276">
    <property type="entry name" value="GPCR_Rhodpsn"/>
</dbReference>
<keyword evidence="6 10" id="KW-0472">Membrane</keyword>
<keyword evidence="13" id="KW-1185">Reference proteome</keyword>
<evidence type="ECO:0000313" key="12">
    <source>
        <dbReference type="EMBL" id="TNN18217.1"/>
    </source>
</evidence>
<protein>
    <submittedName>
        <fullName evidence="12">D(2) dopamine receptor A</fullName>
    </submittedName>
</protein>
<sequence length="481" mass="55112">MSCQETICALISGTNYNFTNNTVNLTNVESEKPGERWFIFNVIIITFQVMADFLIFFGNLLVIIAVATTKGLRRVTDLYIVSLAIADLLVSVLVLPLSIMRQVFGYWPYESHVLCLIWLSFNVFLCSASILNLCCISMDRYIAIAYPMKYISKRTRRTALIMIGGAWTLSFLVTLPPIFGMQHHTGVGSCYIRSDTGYRFLTGIVSFIIPFLLVGFIYVRIFWVIRQRSKEFEMGKFSADLKERKQGSLNFLFSRNRICADHVGRVEQSFSSCYSNQHRMFMLRDRRFNVCISRTPNDKQEQFKVVTYKPYDQNKPERVQSVLNELQTSKHCAESVQMIQNPFQQHKTLRSNVNLLSNLMSHVRRVSSETHTSQAIDTKTSKFSGESLCTVDNTDRLIFTMEQKTVKTVAVVVCCFILCWLPFATIHLGKGVCECLLSEEITMATSWVAYLNSMCNPIIYAFCNKEYAKAFVRLLRIGSNI</sequence>
<dbReference type="AlphaFoldDB" id="A0A4Z2DP87"/>
<keyword evidence="5 9" id="KW-0297">G-protein coupled receptor</keyword>
<dbReference type="OrthoDB" id="5977853at2759"/>
<keyword evidence="8 9" id="KW-0807">Transducer</keyword>
<gene>
    <name evidence="12" type="ORF">EWB00_010560</name>
</gene>
<feature type="transmembrane region" description="Helical" evidence="10">
    <location>
        <begin position="159"/>
        <end position="180"/>
    </location>
</feature>
<dbReference type="STRING" id="6182.A0A4Z2DP87"/>
<dbReference type="GO" id="GO:0005886">
    <property type="term" value="C:plasma membrane"/>
    <property type="evidence" value="ECO:0007669"/>
    <property type="project" value="UniProtKB-SubCell"/>
</dbReference>
<dbReference type="Proteomes" id="UP000311919">
    <property type="component" value="Unassembled WGS sequence"/>
</dbReference>
<feature type="transmembrane region" description="Helical" evidence="10">
    <location>
        <begin position="200"/>
        <end position="225"/>
    </location>
</feature>
<keyword evidence="3 9" id="KW-0812">Transmembrane</keyword>
<evidence type="ECO:0000256" key="5">
    <source>
        <dbReference type="ARBA" id="ARBA00023040"/>
    </source>
</evidence>
<reference evidence="12 13" key="1">
    <citation type="submission" date="2019-03" db="EMBL/GenBank/DDBJ databases">
        <title>An improved genome assembly of the fluke Schistosoma japonicum.</title>
        <authorList>
            <person name="Hu W."/>
            <person name="Luo F."/>
            <person name="Yin M."/>
            <person name="Mo X."/>
            <person name="Sun C."/>
            <person name="Wu Q."/>
            <person name="Zhu B."/>
            <person name="Xiang M."/>
            <person name="Wang J."/>
            <person name="Wang Y."/>
            <person name="Zhang T."/>
            <person name="Xu B."/>
            <person name="Zheng H."/>
            <person name="Feng Z."/>
        </authorList>
    </citation>
    <scope>NUCLEOTIDE SEQUENCE [LARGE SCALE GENOMIC DNA]</scope>
    <source>
        <strain evidence="12">HuSjv2</strain>
        <tissue evidence="12">Worms</tissue>
    </source>
</reference>
<name>A0A4Z2DP87_SCHJA</name>
<dbReference type="PROSITE" id="PS50262">
    <property type="entry name" value="G_PROTEIN_RECEP_F1_2"/>
    <property type="match status" value="1"/>
</dbReference>
<proteinExistence type="inferred from homology"/>
<keyword evidence="4 10" id="KW-1133">Transmembrane helix</keyword>
<feature type="transmembrane region" description="Helical" evidence="10">
    <location>
        <begin position="441"/>
        <end position="463"/>
    </location>
</feature>
<dbReference type="GO" id="GO:0004930">
    <property type="term" value="F:G protein-coupled receptor activity"/>
    <property type="evidence" value="ECO:0007669"/>
    <property type="project" value="UniProtKB-KW"/>
</dbReference>
<keyword evidence="2" id="KW-1003">Cell membrane</keyword>
<dbReference type="InterPro" id="IPR017452">
    <property type="entry name" value="GPCR_Rhodpsn_7TM"/>
</dbReference>
<evidence type="ECO:0000256" key="3">
    <source>
        <dbReference type="ARBA" id="ARBA00022692"/>
    </source>
</evidence>
<evidence type="ECO:0000259" key="11">
    <source>
        <dbReference type="PROSITE" id="PS50262"/>
    </source>
</evidence>
<dbReference type="Pfam" id="PF00001">
    <property type="entry name" value="7tm_1"/>
    <property type="match status" value="1"/>
</dbReference>
<feature type="transmembrane region" description="Helical" evidence="10">
    <location>
        <begin position="409"/>
        <end position="429"/>
    </location>
</feature>
<dbReference type="PROSITE" id="PS00237">
    <property type="entry name" value="G_PROTEIN_RECEP_F1_1"/>
    <property type="match status" value="1"/>
</dbReference>
<evidence type="ECO:0000256" key="9">
    <source>
        <dbReference type="RuleBase" id="RU000688"/>
    </source>
</evidence>
<keyword evidence="7 9" id="KW-0675">Receptor</keyword>
<feature type="transmembrane region" description="Helical" evidence="10">
    <location>
        <begin position="111"/>
        <end position="138"/>
    </location>
</feature>
<feature type="transmembrane region" description="Helical" evidence="10">
    <location>
        <begin position="37"/>
        <end position="66"/>
    </location>
</feature>
<dbReference type="Gene3D" id="1.20.1070.10">
    <property type="entry name" value="Rhodopsin 7-helix transmembrane proteins"/>
    <property type="match status" value="2"/>
</dbReference>
<evidence type="ECO:0000256" key="6">
    <source>
        <dbReference type="ARBA" id="ARBA00023136"/>
    </source>
</evidence>
<dbReference type="PRINTS" id="PR00237">
    <property type="entry name" value="GPCRRHODOPSN"/>
</dbReference>
<comment type="subcellular location">
    <subcellularLocation>
        <location evidence="1">Cell membrane</location>
        <topology evidence="1">Multi-pass membrane protein</topology>
    </subcellularLocation>
</comment>
<evidence type="ECO:0000313" key="13">
    <source>
        <dbReference type="Proteomes" id="UP000311919"/>
    </source>
</evidence>
<dbReference type="SUPFAM" id="SSF81321">
    <property type="entry name" value="Family A G protein-coupled receptor-like"/>
    <property type="match status" value="1"/>
</dbReference>